<dbReference type="InterPro" id="IPR002156">
    <property type="entry name" value="RNaseH_domain"/>
</dbReference>
<feature type="domain" description="RNase H type-1" evidence="1">
    <location>
        <begin position="31"/>
        <end position="92"/>
    </location>
</feature>
<sequence length="124" mass="14257">MCQHWDLGRVELEVICSICRVVLPSTIDAKGIILEGDCKNVLDFCGRSLQRSAWRNPIFMEQDLSFLAELNQVLLRHIPREANRLADFCAKLGMSNDFVWTDVVMAPPEFLEILQKYLEWVSSV</sequence>
<dbReference type="Proteomes" id="UP001412067">
    <property type="component" value="Unassembled WGS sequence"/>
</dbReference>
<keyword evidence="3" id="KW-1185">Reference proteome</keyword>
<evidence type="ECO:0000259" key="1">
    <source>
        <dbReference type="Pfam" id="PF13456"/>
    </source>
</evidence>
<organism evidence="2 3">
    <name type="scientific">Platanthera guangdongensis</name>
    <dbReference type="NCBI Taxonomy" id="2320717"/>
    <lineage>
        <taxon>Eukaryota</taxon>
        <taxon>Viridiplantae</taxon>
        <taxon>Streptophyta</taxon>
        <taxon>Embryophyta</taxon>
        <taxon>Tracheophyta</taxon>
        <taxon>Spermatophyta</taxon>
        <taxon>Magnoliopsida</taxon>
        <taxon>Liliopsida</taxon>
        <taxon>Asparagales</taxon>
        <taxon>Orchidaceae</taxon>
        <taxon>Orchidoideae</taxon>
        <taxon>Orchideae</taxon>
        <taxon>Orchidinae</taxon>
        <taxon>Platanthera</taxon>
    </lineage>
</organism>
<dbReference type="Pfam" id="PF13456">
    <property type="entry name" value="RVT_3"/>
    <property type="match status" value="1"/>
</dbReference>
<name>A0ABR2LYL5_9ASPA</name>
<reference evidence="2 3" key="1">
    <citation type="journal article" date="2022" name="Nat. Plants">
        <title>Genomes of leafy and leafless Platanthera orchids illuminate the evolution of mycoheterotrophy.</title>
        <authorList>
            <person name="Li M.H."/>
            <person name="Liu K.W."/>
            <person name="Li Z."/>
            <person name="Lu H.C."/>
            <person name="Ye Q.L."/>
            <person name="Zhang D."/>
            <person name="Wang J.Y."/>
            <person name="Li Y.F."/>
            <person name="Zhong Z.M."/>
            <person name="Liu X."/>
            <person name="Yu X."/>
            <person name="Liu D.K."/>
            <person name="Tu X.D."/>
            <person name="Liu B."/>
            <person name="Hao Y."/>
            <person name="Liao X.Y."/>
            <person name="Jiang Y.T."/>
            <person name="Sun W.H."/>
            <person name="Chen J."/>
            <person name="Chen Y.Q."/>
            <person name="Ai Y."/>
            <person name="Zhai J.W."/>
            <person name="Wu S.S."/>
            <person name="Zhou Z."/>
            <person name="Hsiao Y.Y."/>
            <person name="Wu W.L."/>
            <person name="Chen Y.Y."/>
            <person name="Lin Y.F."/>
            <person name="Hsu J.L."/>
            <person name="Li C.Y."/>
            <person name="Wang Z.W."/>
            <person name="Zhao X."/>
            <person name="Zhong W.Y."/>
            <person name="Ma X.K."/>
            <person name="Ma L."/>
            <person name="Huang J."/>
            <person name="Chen G.Z."/>
            <person name="Huang M.Z."/>
            <person name="Huang L."/>
            <person name="Peng D.H."/>
            <person name="Luo Y.B."/>
            <person name="Zou S.Q."/>
            <person name="Chen S.P."/>
            <person name="Lan S."/>
            <person name="Tsai W.C."/>
            <person name="Van de Peer Y."/>
            <person name="Liu Z.J."/>
        </authorList>
    </citation>
    <scope>NUCLEOTIDE SEQUENCE [LARGE SCALE GENOMIC DNA]</scope>
    <source>
        <strain evidence="2">Lor288</strain>
    </source>
</reference>
<protein>
    <recommendedName>
        <fullName evidence="1">RNase H type-1 domain-containing protein</fullName>
    </recommendedName>
</protein>
<proteinExistence type="predicted"/>
<dbReference type="Gene3D" id="3.30.420.10">
    <property type="entry name" value="Ribonuclease H-like superfamily/Ribonuclease H"/>
    <property type="match status" value="1"/>
</dbReference>
<evidence type="ECO:0000313" key="3">
    <source>
        <dbReference type="Proteomes" id="UP001412067"/>
    </source>
</evidence>
<comment type="caution">
    <text evidence="2">The sequence shown here is derived from an EMBL/GenBank/DDBJ whole genome shotgun (WGS) entry which is preliminary data.</text>
</comment>
<gene>
    <name evidence="2" type="ORF">KSP40_PGU002638</name>
</gene>
<dbReference type="InterPro" id="IPR036397">
    <property type="entry name" value="RNaseH_sf"/>
</dbReference>
<evidence type="ECO:0000313" key="2">
    <source>
        <dbReference type="EMBL" id="KAK8955310.1"/>
    </source>
</evidence>
<accession>A0ABR2LYL5</accession>
<dbReference type="EMBL" id="JBBWWR010000013">
    <property type="protein sequence ID" value="KAK8955310.1"/>
    <property type="molecule type" value="Genomic_DNA"/>
</dbReference>